<dbReference type="PROSITE" id="PS51257">
    <property type="entry name" value="PROKAR_LIPOPROTEIN"/>
    <property type="match status" value="1"/>
</dbReference>
<gene>
    <name evidence="1" type="ORF">C4F49_03115</name>
</gene>
<sequence length="356" mass="40026">MKTRNNINIRSRNTYSTFTFICIFALSCSKDNDSSENTVTIIPRAIAIENYNDQKTKLSTSKRASNQINATSSLIGTAYFDDIAADISINKESERLTNFSLNQKMNEQSSKNSASLNASNEMILPSTYYRFMLFQNNQNWNSWAATWTISGYTSNKVTTDGNTTYRWYAASYNETNPLPTLLYDQITMPINDVTTEFMAASGTIITSSKDNYLNFTFQRKTAALTFIFDARKMKCKISEISLSPVGNTILKGGTFNLVTNQVESIYAPTISTLDNTKWKNYSNSTGDSVKVASFYTLGTDDIANFEIQLNSLILENNSDVHNPIVHAYIDKKIRLPVTIRPIAGQRNTFTITLNKL</sequence>
<organism evidence="1 2">
    <name type="scientific">Sphingobacterium hungaricum</name>
    <dbReference type="NCBI Taxonomy" id="2082723"/>
    <lineage>
        <taxon>Bacteria</taxon>
        <taxon>Pseudomonadati</taxon>
        <taxon>Bacteroidota</taxon>
        <taxon>Sphingobacteriia</taxon>
        <taxon>Sphingobacteriales</taxon>
        <taxon>Sphingobacteriaceae</taxon>
        <taxon>Sphingobacterium</taxon>
    </lineage>
</organism>
<dbReference type="AlphaFoldDB" id="A0A928UW91"/>
<dbReference type="EMBL" id="PRDK01000002">
    <property type="protein sequence ID" value="MBE8712671.1"/>
    <property type="molecule type" value="Genomic_DNA"/>
</dbReference>
<protein>
    <recommendedName>
        <fullName evidence="3">Fimbrillin-like</fullName>
    </recommendedName>
</protein>
<evidence type="ECO:0008006" key="3">
    <source>
        <dbReference type="Google" id="ProtNLM"/>
    </source>
</evidence>
<keyword evidence="2" id="KW-1185">Reference proteome</keyword>
<dbReference type="RefSeq" id="WP_196936581.1">
    <property type="nucleotide sequence ID" value="NZ_MU158698.1"/>
</dbReference>
<dbReference type="Proteomes" id="UP000616201">
    <property type="component" value="Unassembled WGS sequence"/>
</dbReference>
<proteinExistence type="predicted"/>
<evidence type="ECO:0000313" key="2">
    <source>
        <dbReference type="Proteomes" id="UP000616201"/>
    </source>
</evidence>
<accession>A0A928UW91</accession>
<comment type="caution">
    <text evidence="1">The sequence shown here is derived from an EMBL/GenBank/DDBJ whole genome shotgun (WGS) entry which is preliminary data.</text>
</comment>
<reference evidence="1" key="1">
    <citation type="submission" date="2018-02" db="EMBL/GenBank/DDBJ databases">
        <authorList>
            <person name="Vasarhelyi B.M."/>
            <person name="Deshmukh S."/>
            <person name="Balint B."/>
            <person name="Kukolya J."/>
        </authorList>
    </citation>
    <scope>NUCLEOTIDE SEQUENCE</scope>
    <source>
        <strain evidence="1">KB22</strain>
    </source>
</reference>
<evidence type="ECO:0000313" key="1">
    <source>
        <dbReference type="EMBL" id="MBE8712671.1"/>
    </source>
</evidence>
<name>A0A928UW91_9SPHI</name>